<dbReference type="Proteomes" id="UP000015388">
    <property type="component" value="Chromosome"/>
</dbReference>
<proteinExistence type="predicted"/>
<gene>
    <name evidence="2" type="ORF">B841_07775</name>
</gene>
<keyword evidence="1" id="KW-0175">Coiled coil</keyword>
<dbReference type="AlphaFoldDB" id="S5TJZ1"/>
<dbReference type="PATRIC" id="fig|1224163.3.peg.1560"/>
<dbReference type="EMBL" id="CP003924">
    <property type="protein sequence ID" value="AGS35028.1"/>
    <property type="molecule type" value="Genomic_DNA"/>
</dbReference>
<evidence type="ECO:0008006" key="4">
    <source>
        <dbReference type="Google" id="ProtNLM"/>
    </source>
</evidence>
<dbReference type="KEGG" id="cmd:B841_07775"/>
<accession>S5TJZ1</accession>
<dbReference type="HOGENOM" id="CLU_024630_1_0_11"/>
<feature type="coiled-coil region" evidence="1">
    <location>
        <begin position="195"/>
        <end position="222"/>
    </location>
</feature>
<evidence type="ECO:0000313" key="3">
    <source>
        <dbReference type="Proteomes" id="UP000015388"/>
    </source>
</evidence>
<feature type="coiled-coil region" evidence="1">
    <location>
        <begin position="328"/>
        <end position="381"/>
    </location>
</feature>
<sequence length="411" mass="45900">MAAPPKNDPAKFGRVAEDGSVFVTTAAGERQIGSWQAGTPAEGLAHYGARFDDLATEVELLEARLKAHPEEAANIRKQAEELRASLPEAAVIGDLDALDARLGAVISHSEAAGEKARARQEQRREEDIARKERLAEEAEEIAANSTDWKIGGDRIRAILDEWKTIRGVDRKTDDALWKRYSRARDAFNRRRGSHFADLDRQRGEAKRKKEALVERAQALQNSTDWNETARAYRDLMSEWKAAGRAPREVDDKLWAQFRAAQDHFFGARDAVNAERDEEFAANAAAKDALLAEYDEQIDPAKGLDGAKAKLRELQDKWDEIGYVPRGQVREYEDKITAVEKRVADAEDAQWRRTDPEAQARAAQFQAKVDDLTAQAESAEAKGKAKQAAQLREQAAQWAEWAETAANALEDE</sequence>
<evidence type="ECO:0000313" key="2">
    <source>
        <dbReference type="EMBL" id="AGS35028.1"/>
    </source>
</evidence>
<organism evidence="2 3">
    <name type="scientific">Corynebacterium maris DSM 45190</name>
    <dbReference type="NCBI Taxonomy" id="1224163"/>
    <lineage>
        <taxon>Bacteria</taxon>
        <taxon>Bacillati</taxon>
        <taxon>Actinomycetota</taxon>
        <taxon>Actinomycetes</taxon>
        <taxon>Mycobacteriales</taxon>
        <taxon>Corynebacteriaceae</taxon>
        <taxon>Corynebacterium</taxon>
    </lineage>
</organism>
<dbReference type="InterPro" id="IPR007139">
    <property type="entry name" value="DUF349"/>
</dbReference>
<keyword evidence="3" id="KW-1185">Reference proteome</keyword>
<dbReference type="eggNOG" id="COG1196">
    <property type="taxonomic scope" value="Bacteria"/>
</dbReference>
<feature type="coiled-coil region" evidence="1">
    <location>
        <begin position="117"/>
        <end position="144"/>
    </location>
</feature>
<dbReference type="STRING" id="1224163.B841_07775"/>
<name>S5TJZ1_9CORY</name>
<evidence type="ECO:0000256" key="1">
    <source>
        <dbReference type="SAM" id="Coils"/>
    </source>
</evidence>
<reference evidence="2 3" key="1">
    <citation type="submission" date="2012-11" db="EMBL/GenBank/DDBJ databases">
        <title>The complete genome sequence of Corynebacterium maris Coryn-1 (=DSM 45190).</title>
        <authorList>
            <person name="Schaffert L."/>
            <person name="Albersmeier A."/>
            <person name="Kalinowski J."/>
            <person name="Ruckert C."/>
        </authorList>
    </citation>
    <scope>NUCLEOTIDE SEQUENCE [LARGE SCALE GENOMIC DNA]</scope>
    <source>
        <strain evidence="3">Coryn-1</strain>
    </source>
</reference>
<protein>
    <recommendedName>
        <fullName evidence="4">DNA repair ATPase</fullName>
    </recommendedName>
</protein>
<dbReference type="Pfam" id="PF03993">
    <property type="entry name" value="DUF349"/>
    <property type="match status" value="3"/>
</dbReference>